<name>A0A921FA21_9LACO</name>
<protein>
    <submittedName>
        <fullName evidence="1">Uncharacterized protein</fullName>
    </submittedName>
</protein>
<accession>A0A921FA21</accession>
<sequence length="64" mass="7331">MTPTEKYEAIKHKVALKDTPAERISFMRALIALYGDQLSDEQIYDLEVNIKLAQEQEGQHANNI</sequence>
<reference evidence="1" key="2">
    <citation type="submission" date="2021-09" db="EMBL/GenBank/DDBJ databases">
        <authorList>
            <person name="Gilroy R."/>
        </authorList>
    </citation>
    <scope>NUCLEOTIDE SEQUENCE</scope>
    <source>
        <strain evidence="1">CHK174-6876</strain>
    </source>
</reference>
<reference evidence="1" key="1">
    <citation type="journal article" date="2021" name="PeerJ">
        <title>Extensive microbial diversity within the chicken gut microbiome revealed by metagenomics and culture.</title>
        <authorList>
            <person name="Gilroy R."/>
            <person name="Ravi A."/>
            <person name="Getino M."/>
            <person name="Pursley I."/>
            <person name="Horton D.L."/>
            <person name="Alikhan N.F."/>
            <person name="Baker D."/>
            <person name="Gharbi K."/>
            <person name="Hall N."/>
            <person name="Watson M."/>
            <person name="Adriaenssens E.M."/>
            <person name="Foster-Nyarko E."/>
            <person name="Jarju S."/>
            <person name="Secka A."/>
            <person name="Antonio M."/>
            <person name="Oren A."/>
            <person name="Chaudhuri R.R."/>
            <person name="La Ragione R."/>
            <person name="Hildebrand F."/>
            <person name="Pallen M.J."/>
        </authorList>
    </citation>
    <scope>NUCLEOTIDE SEQUENCE</scope>
    <source>
        <strain evidence="1">CHK174-6876</strain>
    </source>
</reference>
<comment type="caution">
    <text evidence="1">The sequence shown here is derived from an EMBL/GenBank/DDBJ whole genome shotgun (WGS) entry which is preliminary data.</text>
</comment>
<proteinExistence type="predicted"/>
<evidence type="ECO:0000313" key="1">
    <source>
        <dbReference type="EMBL" id="HJE97905.1"/>
    </source>
</evidence>
<gene>
    <name evidence="1" type="ORF">K8V00_09810</name>
</gene>
<evidence type="ECO:0000313" key="2">
    <source>
        <dbReference type="Proteomes" id="UP000707535"/>
    </source>
</evidence>
<dbReference type="EMBL" id="DYXG01000095">
    <property type="protein sequence ID" value="HJE97905.1"/>
    <property type="molecule type" value="Genomic_DNA"/>
</dbReference>
<organism evidence="1 2">
    <name type="scientific">Ligilactobacillus acidipiscis</name>
    <dbReference type="NCBI Taxonomy" id="89059"/>
    <lineage>
        <taxon>Bacteria</taxon>
        <taxon>Bacillati</taxon>
        <taxon>Bacillota</taxon>
        <taxon>Bacilli</taxon>
        <taxon>Lactobacillales</taxon>
        <taxon>Lactobacillaceae</taxon>
        <taxon>Ligilactobacillus</taxon>
    </lineage>
</organism>
<dbReference type="Proteomes" id="UP000707535">
    <property type="component" value="Unassembled WGS sequence"/>
</dbReference>
<dbReference type="AlphaFoldDB" id="A0A921FA21"/>